<dbReference type="GO" id="GO:0031177">
    <property type="term" value="F:phosphopantetheine binding"/>
    <property type="evidence" value="ECO:0007669"/>
    <property type="project" value="TreeGrafter"/>
</dbReference>
<dbReference type="InterPro" id="IPR000873">
    <property type="entry name" value="AMP-dep_synth/lig_dom"/>
</dbReference>
<dbReference type="SUPFAM" id="SSF52777">
    <property type="entry name" value="CoA-dependent acyltransferases"/>
    <property type="match status" value="4"/>
</dbReference>
<dbReference type="InterPro" id="IPR001242">
    <property type="entry name" value="Condensation_dom"/>
</dbReference>
<evidence type="ECO:0000256" key="3">
    <source>
        <dbReference type="ARBA" id="ARBA00022598"/>
    </source>
</evidence>
<dbReference type="InterPro" id="IPR042099">
    <property type="entry name" value="ANL_N_sf"/>
</dbReference>
<protein>
    <submittedName>
        <fullName evidence="7">NRPS</fullName>
    </submittedName>
</protein>
<dbReference type="GO" id="GO:0043041">
    <property type="term" value="P:amino acid activation for nonribosomal peptide biosynthetic process"/>
    <property type="evidence" value="ECO:0007669"/>
    <property type="project" value="TreeGrafter"/>
</dbReference>
<keyword evidence="2" id="KW-0597">Phosphoprotein</keyword>
<dbReference type="EMBL" id="JASNWA010000010">
    <property type="protein sequence ID" value="KAK3167851.1"/>
    <property type="molecule type" value="Genomic_DNA"/>
</dbReference>
<evidence type="ECO:0000313" key="8">
    <source>
        <dbReference type="Proteomes" id="UP001276659"/>
    </source>
</evidence>
<keyword evidence="1" id="KW-0596">Phosphopantetheine</keyword>
<dbReference type="PROSITE" id="PS00012">
    <property type="entry name" value="PHOSPHOPANTETHEINE"/>
    <property type="match status" value="1"/>
</dbReference>
<feature type="domain" description="Carrier" evidence="6">
    <location>
        <begin position="1068"/>
        <end position="1143"/>
    </location>
</feature>
<comment type="similarity">
    <text evidence="4">Belongs to the NRP synthetase family.</text>
</comment>
<evidence type="ECO:0000259" key="6">
    <source>
        <dbReference type="PROSITE" id="PS50075"/>
    </source>
</evidence>
<dbReference type="Gene3D" id="1.10.1200.10">
    <property type="entry name" value="ACP-like"/>
    <property type="match status" value="2"/>
</dbReference>
<dbReference type="SUPFAM" id="SSF47336">
    <property type="entry name" value="ACP-like"/>
    <property type="match status" value="2"/>
</dbReference>
<evidence type="ECO:0000313" key="7">
    <source>
        <dbReference type="EMBL" id="KAK3167851.1"/>
    </source>
</evidence>
<dbReference type="GO" id="GO:0016874">
    <property type="term" value="F:ligase activity"/>
    <property type="evidence" value="ECO:0007669"/>
    <property type="project" value="UniProtKB-KW"/>
</dbReference>
<evidence type="ECO:0000256" key="4">
    <source>
        <dbReference type="ARBA" id="ARBA00029454"/>
    </source>
</evidence>
<dbReference type="GO" id="GO:0005737">
    <property type="term" value="C:cytoplasm"/>
    <property type="evidence" value="ECO:0007669"/>
    <property type="project" value="TreeGrafter"/>
</dbReference>
<dbReference type="PANTHER" id="PTHR45527:SF11">
    <property type="entry name" value="NONRIBOSOMAL PEPTIDE SYNTHETASE 5"/>
    <property type="match status" value="1"/>
</dbReference>
<dbReference type="PANTHER" id="PTHR45527">
    <property type="entry name" value="NONRIBOSOMAL PEPTIDE SYNTHETASE"/>
    <property type="match status" value="1"/>
</dbReference>
<dbReference type="InterPro" id="IPR009081">
    <property type="entry name" value="PP-bd_ACP"/>
</dbReference>
<dbReference type="Proteomes" id="UP001276659">
    <property type="component" value="Unassembled WGS sequence"/>
</dbReference>
<dbReference type="PROSITE" id="PS50075">
    <property type="entry name" value="CARRIER"/>
    <property type="match status" value="2"/>
</dbReference>
<proteinExistence type="inferred from homology"/>
<organism evidence="7 8">
    <name type="scientific">Lepraria neglecta</name>
    <dbReference type="NCBI Taxonomy" id="209136"/>
    <lineage>
        <taxon>Eukaryota</taxon>
        <taxon>Fungi</taxon>
        <taxon>Dikarya</taxon>
        <taxon>Ascomycota</taxon>
        <taxon>Pezizomycotina</taxon>
        <taxon>Lecanoromycetes</taxon>
        <taxon>OSLEUM clade</taxon>
        <taxon>Lecanoromycetidae</taxon>
        <taxon>Lecanorales</taxon>
        <taxon>Lecanorineae</taxon>
        <taxon>Stereocaulaceae</taxon>
        <taxon>Lepraria</taxon>
    </lineage>
</organism>
<reference evidence="7" key="1">
    <citation type="submission" date="2022-11" db="EMBL/GenBank/DDBJ databases">
        <title>Chromosomal genome sequence assembly and mating type (MAT) locus characterization of the leprose asexual lichenized fungus Lepraria neglecta (Nyl.) Erichsen.</title>
        <authorList>
            <person name="Allen J.L."/>
            <person name="Pfeffer B."/>
        </authorList>
    </citation>
    <scope>NUCLEOTIDE SEQUENCE</scope>
    <source>
        <strain evidence="7">Allen 5258</strain>
    </source>
</reference>
<dbReference type="Pfam" id="PF00501">
    <property type="entry name" value="AMP-binding"/>
    <property type="match status" value="1"/>
</dbReference>
<keyword evidence="3" id="KW-0436">Ligase</keyword>
<sequence>MAPLTLSTTNPCRRRSVKGTASLQSLVLREISSILDISSEVIDLNAGFVELGGHSLFAIDLASTCKSQKIHLSVENILLSDTIADVLDSAKWTVNSPTVEDMPFSPISPARCALKRTAEPTPGPLTKRQHTTSQRRESSGSSSIKFQSPMTEMQLVFIQGSQANPGTNTISFYETYQTKDVSTMKRAWKAVIESESIFRTKFEVTEDKATLIEQMHAQFAWEESLVRNQEEYEKALEENQQSEEVFTSFKVVTWPRDGQDTALSTIIWRVHHALIDGFSAALVYKKVRRAAAGLPVKAGTPFTQLAKGLQALQNANRSSCQQFWKQRQETSSNAVGDLLLPSPTSTNMFSKNAMESISISMQVDQLSECARKAKVSAVSMHYAAWAMVLSKYNDSDSVVFGVVLAGRNLAIAGVDDSIGPLVNTLPLHVCLDRTWTMAEYMRHIFKSLVELGSVQYSRQEDFVKRDFSSALTNEFDMEALEMEGVRPVGKSYFTAVTDIPLSIFIGSDNTVRICYHCRSFNKKDIERLGEHYQSALHGLTATENSVGSCMDNMLSGKTRSLLREVGNCLSDSTRASSVHDDLVTLFERAVSEYPSAIAVEKASERLTYPELNVKADRVSKQLSQFIKPGDVVCVNADRSVNWIIAIYGILKAGGIYSPQDKALPAIVRDTNFQSAAAKVFLVSSPSDRNLKPTSCDVCLVLDELLADPCVAHSDVSVRQSSTPSANAYICFTSGSTGKPKGVICTHEGLVAFQRTPEVRLFAGPGRRISQLMAPAFDGSIHEIFSALSYGATLVLPDSIDPVSHLRLVDSAILTPSLAQKLTPSDYPKLKTLYLVGEPVPQPVNDAWAAQKQLYNMYGPTEGTGGATIQRLLPGKPVTIGAPNPSSRVYILDRNQLLVPPGVAGEIYLAGVQVARGYIGRPDETKSRFFPDHIFGHPGEWMYKTGDRGYWNSEGEVMCIGRNDRQIKLRGFRLDLNDLEIRIAQAVPALTAVAIARKQDFLVAMIQPSTLDVAHVRSKIAKVLQAHAMPRMIEAVDKFPMTPIGKVDYKEVSNTVNPTKRLASKQSKSSSEQMLIAAWRDALQLGPDVTVDGDSNFADLGGHSLAQLLLVSRLSELFKCQISYSTIATSVTLRDLAQAIDRLKGQSIPAPAAAAEPTLGEHACSPMEREWWLKYQLKAGSSAFNVNLVCALDRSAVDIERLMNAWNTVLAQHRILRCRFILDHRVGLQRTYSDRAPQVVRECSVDVVKEINRPFKLRRDNPIRVTIADDRLVVVASHIICDLTTLQILLREVQMVYSGEVLPSITQSYMETTVWNQTASSPNLDFWSKRLENAPACSYGLPSISDRISYKGSSHLCKVPIAAYKRLTDYSTTHKFTLHQMALAAVALALQTTTNDMDIMLGGPYFNRSTAPDLETVGLFLEPLPFRIQYSPPSKTASCTSYLRSVQKSSKTSLSHAVPWTQLLEHLNVNPSFPNHPLLETMVTFHADPNALHLSIPGIDPLLTWTEGAKFKLLVEFCAVSDETLLLRLEYDSQIFSLAHVRRIQKLVLEALEVLMMEMPFAEARARLRRVDKEAMAVDEAAPITADKMAEDPDVAFGTKLSDL</sequence>
<keyword evidence="8" id="KW-1185">Reference proteome</keyword>
<dbReference type="PROSITE" id="PS00455">
    <property type="entry name" value="AMP_BINDING"/>
    <property type="match status" value="1"/>
</dbReference>
<dbReference type="Gene3D" id="3.30.559.10">
    <property type="entry name" value="Chloramphenicol acetyltransferase-like domain"/>
    <property type="match status" value="2"/>
</dbReference>
<evidence type="ECO:0000256" key="5">
    <source>
        <dbReference type="SAM" id="MobiDB-lite"/>
    </source>
</evidence>
<accession>A0AAD9YXM6</accession>
<name>A0AAD9YXM6_9LECA</name>
<dbReference type="Gene3D" id="3.40.50.12780">
    <property type="entry name" value="N-terminal domain of ligase-like"/>
    <property type="match status" value="1"/>
</dbReference>
<dbReference type="GO" id="GO:0044550">
    <property type="term" value="P:secondary metabolite biosynthetic process"/>
    <property type="evidence" value="ECO:0007669"/>
    <property type="project" value="TreeGrafter"/>
</dbReference>
<dbReference type="CDD" id="cd19537">
    <property type="entry name" value="C_NRPS-like"/>
    <property type="match status" value="1"/>
</dbReference>
<dbReference type="Pfam" id="PF00668">
    <property type="entry name" value="Condensation"/>
    <property type="match status" value="2"/>
</dbReference>
<dbReference type="InterPro" id="IPR023213">
    <property type="entry name" value="CAT-like_dom_sf"/>
</dbReference>
<dbReference type="Gene3D" id="3.30.300.30">
    <property type="match status" value="1"/>
</dbReference>
<gene>
    <name evidence="7" type="ORF">OEA41_004297</name>
</gene>
<comment type="caution">
    <text evidence="7">The sequence shown here is derived from an EMBL/GenBank/DDBJ whole genome shotgun (WGS) entry which is preliminary data.</text>
</comment>
<evidence type="ECO:0000256" key="1">
    <source>
        <dbReference type="ARBA" id="ARBA00022450"/>
    </source>
</evidence>
<dbReference type="Gene3D" id="3.30.559.30">
    <property type="entry name" value="Nonribosomal peptide synthetase, condensation domain"/>
    <property type="match status" value="2"/>
</dbReference>
<dbReference type="Pfam" id="PF00550">
    <property type="entry name" value="PP-binding"/>
    <property type="match status" value="2"/>
</dbReference>
<dbReference type="SUPFAM" id="SSF56801">
    <property type="entry name" value="Acetyl-CoA synthetase-like"/>
    <property type="match status" value="1"/>
</dbReference>
<dbReference type="InterPro" id="IPR036736">
    <property type="entry name" value="ACP-like_sf"/>
</dbReference>
<dbReference type="InterPro" id="IPR020845">
    <property type="entry name" value="AMP-binding_CS"/>
</dbReference>
<evidence type="ECO:0000256" key="2">
    <source>
        <dbReference type="ARBA" id="ARBA00022553"/>
    </source>
</evidence>
<dbReference type="InterPro" id="IPR006162">
    <property type="entry name" value="Ppantetheine_attach_site"/>
</dbReference>
<feature type="region of interest" description="Disordered" evidence="5">
    <location>
        <begin position="117"/>
        <end position="146"/>
    </location>
</feature>
<feature type="domain" description="Carrier" evidence="6">
    <location>
        <begin position="18"/>
        <end position="94"/>
    </location>
</feature>
<dbReference type="InterPro" id="IPR045851">
    <property type="entry name" value="AMP-bd_C_sf"/>
</dbReference>